<dbReference type="SMART" id="SM00315">
    <property type="entry name" value="RGS"/>
    <property type="match status" value="1"/>
</dbReference>
<keyword evidence="3" id="KW-1185">Reference proteome</keyword>
<dbReference type="AlphaFoldDB" id="A0AAW2ZD69"/>
<sequence>MNKQTDELMAQHDFEFERMLDIEPLRNCFQDYLISIHNEEPLCLLIELEKYISFVGSPARYKAAKDIIENFIVVGAPKEVNISNKSREEAILKFAASSTSQCDAEMFSNLRIAVYMEMKEDCFVGFLTSSHLLKHVQKNLKKDKNYLSKIGTPKPVTSVPQLPIVPQGDLRFFIDFTTPEIVDIDFDRIMARIEKEDDWDTFISAKGYTRSVSKNTVDGYKVAKDEMCFQCDHEEVFNVAKCSEYSDLIDAAVKIKYDYYQFIDNDKYRSVATNNTTRFPYPMSERYNPCVTAAKTLPNGDILVACKSVDKLDIPYNDKHVRTKNFSGWLFQKLEEGTCKYTFVVVFDLGGFMTPKIMNSLMSFQKSTVYDVINDVLKERKSIGIRGPDTDHPIYKSLLYHKSKQL</sequence>
<dbReference type="PROSITE" id="PS50132">
    <property type="entry name" value="RGS"/>
    <property type="match status" value="1"/>
</dbReference>
<dbReference type="Gene3D" id="3.30.530.20">
    <property type="match status" value="1"/>
</dbReference>
<dbReference type="GO" id="GO:0008289">
    <property type="term" value="F:lipid binding"/>
    <property type="evidence" value="ECO:0007669"/>
    <property type="project" value="InterPro"/>
</dbReference>
<dbReference type="SUPFAM" id="SSF55961">
    <property type="entry name" value="Bet v1-like"/>
    <property type="match status" value="1"/>
</dbReference>
<dbReference type="PANTHER" id="PTHR10845:SF259">
    <property type="entry name" value="RGS DOMAIN-CONTAINING PROTEIN-RELATED"/>
    <property type="match status" value="1"/>
</dbReference>
<evidence type="ECO:0000259" key="1">
    <source>
        <dbReference type="PROSITE" id="PS50132"/>
    </source>
</evidence>
<proteinExistence type="predicted"/>
<accession>A0AAW2ZD69</accession>
<evidence type="ECO:0000313" key="3">
    <source>
        <dbReference type="Proteomes" id="UP001431209"/>
    </source>
</evidence>
<protein>
    <submittedName>
        <fullName evidence="2">RGS13</fullName>
    </submittedName>
</protein>
<dbReference type="Gene3D" id="1.10.167.10">
    <property type="entry name" value="Regulator of G-protein Signalling 4, domain 2"/>
    <property type="match status" value="1"/>
</dbReference>
<dbReference type="PRINTS" id="PR01301">
    <property type="entry name" value="RGSPROTEIN"/>
</dbReference>
<dbReference type="InterPro" id="IPR002913">
    <property type="entry name" value="START_lipid-bd_dom"/>
</dbReference>
<feature type="domain" description="RGS" evidence="1">
    <location>
        <begin position="15"/>
        <end position="136"/>
    </location>
</feature>
<dbReference type="PANTHER" id="PTHR10845">
    <property type="entry name" value="REGULATOR OF G PROTEIN SIGNALING"/>
    <property type="match status" value="1"/>
</dbReference>
<comment type="caution">
    <text evidence="2">The sequence shown here is derived from an EMBL/GenBank/DDBJ whole genome shotgun (WGS) entry which is preliminary data.</text>
</comment>
<dbReference type="Pfam" id="PF01852">
    <property type="entry name" value="START"/>
    <property type="match status" value="1"/>
</dbReference>
<dbReference type="InterPro" id="IPR044926">
    <property type="entry name" value="RGS_subdomain_2"/>
</dbReference>
<dbReference type="Pfam" id="PF00615">
    <property type="entry name" value="RGS"/>
    <property type="match status" value="1"/>
</dbReference>
<dbReference type="InterPro" id="IPR036305">
    <property type="entry name" value="RGS_sf"/>
</dbReference>
<dbReference type="Proteomes" id="UP001431209">
    <property type="component" value="Unassembled WGS sequence"/>
</dbReference>
<gene>
    <name evidence="2" type="ORF">AKO1_001541</name>
</gene>
<reference evidence="2 3" key="1">
    <citation type="submission" date="2024-03" db="EMBL/GenBank/DDBJ databases">
        <title>The Acrasis kona genome and developmental transcriptomes reveal deep origins of eukaryotic multicellular pathways.</title>
        <authorList>
            <person name="Sheikh S."/>
            <person name="Fu C.-J."/>
            <person name="Brown M.W."/>
            <person name="Baldauf S.L."/>
        </authorList>
    </citation>
    <scope>NUCLEOTIDE SEQUENCE [LARGE SCALE GENOMIC DNA]</scope>
    <source>
        <strain evidence="2 3">ATCC MYA-3509</strain>
    </source>
</reference>
<dbReference type="SUPFAM" id="SSF48097">
    <property type="entry name" value="Regulator of G-protein signaling, RGS"/>
    <property type="match status" value="1"/>
</dbReference>
<dbReference type="InterPro" id="IPR016137">
    <property type="entry name" value="RGS"/>
</dbReference>
<dbReference type="CDD" id="cd00177">
    <property type="entry name" value="START"/>
    <property type="match status" value="1"/>
</dbReference>
<dbReference type="InterPro" id="IPR023393">
    <property type="entry name" value="START-like_dom_sf"/>
</dbReference>
<dbReference type="EMBL" id="JAOPGA020001252">
    <property type="protein sequence ID" value="KAL0486644.1"/>
    <property type="molecule type" value="Genomic_DNA"/>
</dbReference>
<organism evidence="2 3">
    <name type="scientific">Acrasis kona</name>
    <dbReference type="NCBI Taxonomy" id="1008807"/>
    <lineage>
        <taxon>Eukaryota</taxon>
        <taxon>Discoba</taxon>
        <taxon>Heterolobosea</taxon>
        <taxon>Tetramitia</taxon>
        <taxon>Eutetramitia</taxon>
        <taxon>Acrasidae</taxon>
        <taxon>Acrasis</taxon>
    </lineage>
</organism>
<dbReference type="CDD" id="cd07440">
    <property type="entry name" value="RGS"/>
    <property type="match status" value="1"/>
</dbReference>
<evidence type="ECO:0000313" key="2">
    <source>
        <dbReference type="EMBL" id="KAL0486644.1"/>
    </source>
</evidence>
<name>A0AAW2ZD69_9EUKA</name>